<dbReference type="RefSeq" id="WP_242944218.1">
    <property type="nucleotide sequence ID" value="NZ_FQZS01000019.1"/>
</dbReference>
<dbReference type="PANTHER" id="PTHR42794:SF1">
    <property type="entry name" value="HEMIN IMPORT ATP-BINDING PROTEIN HMUV"/>
    <property type="match status" value="1"/>
</dbReference>
<dbReference type="Proteomes" id="UP000184442">
    <property type="component" value="Unassembled WGS sequence"/>
</dbReference>
<feature type="domain" description="ABC transporter" evidence="5">
    <location>
        <begin position="4"/>
        <end position="240"/>
    </location>
</feature>
<keyword evidence="7" id="KW-1185">Reference proteome</keyword>
<dbReference type="GO" id="GO:0016887">
    <property type="term" value="F:ATP hydrolysis activity"/>
    <property type="evidence" value="ECO:0007669"/>
    <property type="project" value="InterPro"/>
</dbReference>
<dbReference type="CDD" id="cd03214">
    <property type="entry name" value="ABC_Iron-Siderophores_B12_Hemin"/>
    <property type="match status" value="1"/>
</dbReference>
<dbReference type="EMBL" id="FQZS01000019">
    <property type="protein sequence ID" value="SHJ18780.1"/>
    <property type="molecule type" value="Genomic_DNA"/>
</dbReference>
<dbReference type="SMART" id="SM00382">
    <property type="entry name" value="AAA"/>
    <property type="match status" value="1"/>
</dbReference>
<dbReference type="Pfam" id="PF00005">
    <property type="entry name" value="ABC_tran"/>
    <property type="match status" value="1"/>
</dbReference>
<dbReference type="GO" id="GO:0005524">
    <property type="term" value="F:ATP binding"/>
    <property type="evidence" value="ECO:0007669"/>
    <property type="project" value="UniProtKB-KW"/>
</dbReference>
<keyword evidence="1" id="KW-0813">Transport</keyword>
<dbReference type="Gene3D" id="3.40.50.300">
    <property type="entry name" value="P-loop containing nucleotide triphosphate hydrolases"/>
    <property type="match status" value="1"/>
</dbReference>
<dbReference type="InterPro" id="IPR003439">
    <property type="entry name" value="ABC_transporter-like_ATP-bd"/>
</dbReference>
<keyword evidence="2" id="KW-0547">Nucleotide-binding</keyword>
<dbReference type="PROSITE" id="PS50893">
    <property type="entry name" value="ABC_TRANSPORTER_2"/>
    <property type="match status" value="1"/>
</dbReference>
<dbReference type="STRING" id="1122184.SAMN02745176_02705"/>
<name>A0A1M6H971_9FIRM</name>
<reference evidence="6 7" key="1">
    <citation type="submission" date="2016-11" db="EMBL/GenBank/DDBJ databases">
        <authorList>
            <person name="Jaros S."/>
            <person name="Januszkiewicz K."/>
            <person name="Wedrychowicz H."/>
        </authorList>
    </citation>
    <scope>NUCLEOTIDE SEQUENCE [LARGE SCALE GENOMIC DNA]</scope>
    <source>
        <strain evidence="6 7">DSM 19022</strain>
    </source>
</reference>
<evidence type="ECO:0000256" key="4">
    <source>
        <dbReference type="ARBA" id="ARBA00022967"/>
    </source>
</evidence>
<evidence type="ECO:0000259" key="5">
    <source>
        <dbReference type="PROSITE" id="PS50893"/>
    </source>
</evidence>
<dbReference type="InterPro" id="IPR027417">
    <property type="entry name" value="P-loop_NTPase"/>
</dbReference>
<evidence type="ECO:0000256" key="1">
    <source>
        <dbReference type="ARBA" id="ARBA00022448"/>
    </source>
</evidence>
<accession>A0A1M6H971</accession>
<gene>
    <name evidence="6" type="ORF">SAMN02745176_02705</name>
</gene>
<proteinExistence type="predicted"/>
<protein>
    <submittedName>
        <fullName evidence="6">Iron complex transport system ATP-binding protein</fullName>
    </submittedName>
</protein>
<dbReference type="FunFam" id="3.40.50.300:FF:000134">
    <property type="entry name" value="Iron-enterobactin ABC transporter ATP-binding protein"/>
    <property type="match status" value="1"/>
</dbReference>
<keyword evidence="4" id="KW-1278">Translocase</keyword>
<evidence type="ECO:0000313" key="6">
    <source>
        <dbReference type="EMBL" id="SHJ18780.1"/>
    </source>
</evidence>
<evidence type="ECO:0000256" key="3">
    <source>
        <dbReference type="ARBA" id="ARBA00022840"/>
    </source>
</evidence>
<dbReference type="InterPro" id="IPR003593">
    <property type="entry name" value="AAA+_ATPase"/>
</dbReference>
<evidence type="ECO:0000313" key="7">
    <source>
        <dbReference type="Proteomes" id="UP000184442"/>
    </source>
</evidence>
<dbReference type="AlphaFoldDB" id="A0A1M6H971"/>
<keyword evidence="3 6" id="KW-0067">ATP-binding</keyword>
<evidence type="ECO:0000256" key="2">
    <source>
        <dbReference type="ARBA" id="ARBA00022741"/>
    </source>
</evidence>
<organism evidence="6 7">
    <name type="scientific">Lutispora thermophila DSM 19022</name>
    <dbReference type="NCBI Taxonomy" id="1122184"/>
    <lineage>
        <taxon>Bacteria</taxon>
        <taxon>Bacillati</taxon>
        <taxon>Bacillota</taxon>
        <taxon>Clostridia</taxon>
        <taxon>Lutisporales</taxon>
        <taxon>Lutisporaceae</taxon>
        <taxon>Lutispora</taxon>
    </lineage>
</organism>
<dbReference type="SUPFAM" id="SSF52540">
    <property type="entry name" value="P-loop containing nucleoside triphosphate hydrolases"/>
    <property type="match status" value="1"/>
</dbReference>
<dbReference type="PANTHER" id="PTHR42794">
    <property type="entry name" value="HEMIN IMPORT ATP-BINDING PROTEIN HMUV"/>
    <property type="match status" value="1"/>
</dbReference>
<sequence>MKMLETRNLTVGYGNKEVVREMNIEVLKGQILCILGPNGSGKSTILKSLSKLLNPLKGDIYIKGEKLSDIKGTSLSKTLAVVLTERLNVGFLTSFDIVAMGRYPHTGILGRLTKSDEKKIWECLGMINGENIATRYYNELSDGEKQKVLLARALAQEPEIIILDEPTTHLDVKHKLEVMSILKKLSKEKGITVILSLHDIDIALKSCDRVMLVKKGAIVDFGFPEEVGSNKSISDLYDIKDAGFNAFLGTIELSNQSKPSVFVIGGGGHGVPIYRLLTKKGIGVNTGIIHKNDVDYEIAITMGLDIQSETPFSEIKDATLEKAKSMIDKVDTVIDSGCPLGNINRKNIELLAYALESGKKVLSIRDKDELQRCLAMNYLNLKLCDSVSEIMDNLDIGGEGSKW</sequence>